<proteinExistence type="predicted"/>
<dbReference type="InterPro" id="IPR048503">
    <property type="entry name" value="NamZ_C"/>
</dbReference>
<dbReference type="PANTHER" id="PTHR42915">
    <property type="entry name" value="HYPOTHETICAL 460 KDA PROTEIN IN FEUA-SIGW INTERGENIC REGION [PRECURSOR]"/>
    <property type="match status" value="1"/>
</dbReference>
<dbReference type="Gene3D" id="3.90.1150.140">
    <property type="match status" value="1"/>
</dbReference>
<dbReference type="Proteomes" id="UP000480178">
    <property type="component" value="Chromosome"/>
</dbReference>
<feature type="domain" description="Peptidoglycan beta-N-acetylmuramidase NamZ C-terminal" evidence="2">
    <location>
        <begin position="276"/>
        <end position="410"/>
    </location>
</feature>
<dbReference type="Pfam" id="PF20732">
    <property type="entry name" value="NamZ_C"/>
    <property type="match status" value="1"/>
</dbReference>
<evidence type="ECO:0000259" key="1">
    <source>
        <dbReference type="Pfam" id="PF07075"/>
    </source>
</evidence>
<gene>
    <name evidence="3" type="ORF">GXP67_35545</name>
</gene>
<evidence type="ECO:0000313" key="3">
    <source>
        <dbReference type="EMBL" id="QHT71608.1"/>
    </source>
</evidence>
<dbReference type="Pfam" id="PF07075">
    <property type="entry name" value="NamZ_N"/>
    <property type="match status" value="1"/>
</dbReference>
<reference evidence="3 4" key="1">
    <citation type="submission" date="2020-01" db="EMBL/GenBank/DDBJ databases">
        <authorList>
            <person name="Kim M.K."/>
        </authorList>
    </citation>
    <scope>NUCLEOTIDE SEQUENCE [LARGE SCALE GENOMIC DNA]</scope>
    <source>
        <strain evidence="3 4">172606-1</strain>
    </source>
</reference>
<feature type="domain" description="Peptidoglycan beta-N-acetylmuramidase NamZ N-terminal" evidence="1">
    <location>
        <begin position="73"/>
        <end position="271"/>
    </location>
</feature>
<dbReference type="RefSeq" id="WP_162447543.1">
    <property type="nucleotide sequence ID" value="NZ_CP048222.1"/>
</dbReference>
<dbReference type="GO" id="GO:0033922">
    <property type="term" value="F:peptidoglycan beta-N-acetylmuramidase activity"/>
    <property type="evidence" value="ECO:0007669"/>
    <property type="project" value="InterPro"/>
</dbReference>
<dbReference type="Gene3D" id="3.40.50.12170">
    <property type="entry name" value="Uncharacterised protein PF07075, DUF1343"/>
    <property type="match status" value="1"/>
</dbReference>
<protein>
    <submittedName>
        <fullName evidence="3">DUF1343 domain-containing protein</fullName>
    </submittedName>
</protein>
<sequence>MKLLPFTIAIVLSWSCAQKPASSPIASLPEKQIPAAPTSSQPEPEPPKKEAAQLLTGAQQLNAYLPELAGKQVAMVVNHTSLVGNTHLVDTLLSHKINIRKIFAPEHGFRGEASNGETLKNEIDPNTGLPLVSLYGKNKKPTAEQLADIDLVIFDIQDVGTRFFTYISTMHYVMEACAENAKQVIVLDRPNPNGHYIDGPILKPAFKSFVGMHPIPIVHGLTVGELAQMINGEKWLAGGKSCNLKVIPVKEYTHQTEYILPVKPSPNLPNQQSIRLYPTTCLFEGTMLSVGRGTDYPFQVIGAPDPGFGNFTFTPKDLPYAKNPPHANVKCYGQDFRQDTLNHLSIQLVIDMYKKAPDKTKFFKPYFNTLTGTDQVRKHIESGMTEAQIKQSWQQELQAYKAMRNKYLLYP</sequence>
<keyword evidence="4" id="KW-1185">Reference proteome</keyword>
<evidence type="ECO:0000313" key="4">
    <source>
        <dbReference type="Proteomes" id="UP000480178"/>
    </source>
</evidence>
<dbReference type="KEGG" id="rhoz:GXP67_35545"/>
<dbReference type="InterPro" id="IPR008302">
    <property type="entry name" value="NamZ"/>
</dbReference>
<dbReference type="InterPro" id="IPR048502">
    <property type="entry name" value="NamZ_N"/>
</dbReference>
<dbReference type="PIRSF" id="PIRSF016719">
    <property type="entry name" value="UCP016719"/>
    <property type="match status" value="1"/>
</dbReference>
<dbReference type="AlphaFoldDB" id="A0A6C0GTV2"/>
<accession>A0A6C0GTV2</accession>
<dbReference type="PANTHER" id="PTHR42915:SF1">
    <property type="entry name" value="PEPTIDOGLYCAN BETA-N-ACETYLMURAMIDASE NAMZ"/>
    <property type="match status" value="1"/>
</dbReference>
<dbReference type="EMBL" id="CP048222">
    <property type="protein sequence ID" value="QHT71608.1"/>
    <property type="molecule type" value="Genomic_DNA"/>
</dbReference>
<organism evidence="3 4">
    <name type="scientific">Rhodocytophaga rosea</name>
    <dbReference type="NCBI Taxonomy" id="2704465"/>
    <lineage>
        <taxon>Bacteria</taxon>
        <taxon>Pseudomonadati</taxon>
        <taxon>Bacteroidota</taxon>
        <taxon>Cytophagia</taxon>
        <taxon>Cytophagales</taxon>
        <taxon>Rhodocytophagaceae</taxon>
        <taxon>Rhodocytophaga</taxon>
    </lineage>
</organism>
<evidence type="ECO:0000259" key="2">
    <source>
        <dbReference type="Pfam" id="PF20732"/>
    </source>
</evidence>
<name>A0A6C0GTV2_9BACT</name>